<dbReference type="AlphaFoldDB" id="A0A916ZU96"/>
<keyword evidence="3" id="KW-1185">Reference proteome</keyword>
<dbReference type="Proteomes" id="UP000599688">
    <property type="component" value="Unassembled WGS sequence"/>
</dbReference>
<comment type="caution">
    <text evidence="2">The sequence shown here is derived from an EMBL/GenBank/DDBJ whole genome shotgun (WGS) entry which is preliminary data.</text>
</comment>
<dbReference type="EMBL" id="BMGL01000007">
    <property type="protein sequence ID" value="GGE12936.1"/>
    <property type="molecule type" value="Genomic_DNA"/>
</dbReference>
<gene>
    <name evidence="2" type="ORF">GCM10010831_12970</name>
</gene>
<keyword evidence="1" id="KW-0732">Signal</keyword>
<feature type="signal peptide" evidence="1">
    <location>
        <begin position="1"/>
        <end position="20"/>
    </location>
</feature>
<reference evidence="2 3" key="1">
    <citation type="journal article" date="2014" name="Int. J. Syst. Evol. Microbiol.">
        <title>Complete genome sequence of Corynebacterium casei LMG S-19264T (=DSM 44701T), isolated from a smear-ripened cheese.</title>
        <authorList>
            <consortium name="US DOE Joint Genome Institute (JGI-PGF)"/>
            <person name="Walter F."/>
            <person name="Albersmeier A."/>
            <person name="Kalinowski J."/>
            <person name="Ruckert C."/>
        </authorList>
    </citation>
    <scope>NUCLEOTIDE SEQUENCE [LARGE SCALE GENOMIC DNA]</scope>
    <source>
        <strain evidence="2 3">CGMCC 1.12925</strain>
    </source>
</reference>
<protein>
    <recommendedName>
        <fullName evidence="4">DUF4252 domain-containing protein</fullName>
    </recommendedName>
</protein>
<dbReference type="RefSeq" id="WP_188406010.1">
    <property type="nucleotide sequence ID" value="NZ_BMGL01000007.1"/>
</dbReference>
<accession>A0A916ZU96</accession>
<evidence type="ECO:0000256" key="1">
    <source>
        <dbReference type="SAM" id="SignalP"/>
    </source>
</evidence>
<name>A0A916ZU96_9FLAO</name>
<evidence type="ECO:0000313" key="2">
    <source>
        <dbReference type="EMBL" id="GGE12936.1"/>
    </source>
</evidence>
<sequence length="190" mass="22388">MHKNTCLLFLIILTFISAYSQENESYDLQISFLGMAKNHKIDYLKNHEKILLIVKKQTSIRKFSKVDSVKLIRLLQAKTSDSKKELVKILEDYKEYKSDTLVLKQDDLIINKVDTFVRNWNKIKKDLDMNPDKRIIIDGYTVKLSLAQNHQNHEIIFVRAPTKKSHSKIYTLISDLENYYKNEIKNPIID</sequence>
<organism evidence="2 3">
    <name type="scientific">Psychroflexus salis</name>
    <dbReference type="NCBI Taxonomy" id="1526574"/>
    <lineage>
        <taxon>Bacteria</taxon>
        <taxon>Pseudomonadati</taxon>
        <taxon>Bacteroidota</taxon>
        <taxon>Flavobacteriia</taxon>
        <taxon>Flavobacteriales</taxon>
        <taxon>Flavobacteriaceae</taxon>
        <taxon>Psychroflexus</taxon>
    </lineage>
</organism>
<evidence type="ECO:0008006" key="4">
    <source>
        <dbReference type="Google" id="ProtNLM"/>
    </source>
</evidence>
<feature type="chain" id="PRO_5037333692" description="DUF4252 domain-containing protein" evidence="1">
    <location>
        <begin position="21"/>
        <end position="190"/>
    </location>
</feature>
<evidence type="ECO:0000313" key="3">
    <source>
        <dbReference type="Proteomes" id="UP000599688"/>
    </source>
</evidence>
<proteinExistence type="predicted"/>